<dbReference type="SUPFAM" id="SSF56281">
    <property type="entry name" value="Metallo-hydrolase/oxidoreductase"/>
    <property type="match status" value="1"/>
</dbReference>
<reference evidence="2 3" key="1">
    <citation type="submission" date="2023-07" db="EMBL/GenBank/DDBJ databases">
        <title>Sorghum-associated microbial communities from plants grown in Nebraska, USA.</title>
        <authorList>
            <person name="Schachtman D."/>
        </authorList>
    </citation>
    <scope>NUCLEOTIDE SEQUENCE [LARGE SCALE GENOMIC DNA]</scope>
    <source>
        <strain evidence="2 3">3262</strain>
    </source>
</reference>
<dbReference type="Pfam" id="PF00753">
    <property type="entry name" value="Lactamase_B"/>
    <property type="match status" value="1"/>
</dbReference>
<dbReference type="InterPro" id="IPR036866">
    <property type="entry name" value="RibonucZ/Hydroxyglut_hydro"/>
</dbReference>
<dbReference type="Gene3D" id="3.60.15.10">
    <property type="entry name" value="Ribonuclease Z/Hydroxyacylglutathione hydrolase-like"/>
    <property type="match status" value="1"/>
</dbReference>
<sequence length="357" mass="40492">MEICFYRAECGDAASLRYVDNDGKIYNVLIDSGYERTYRDILSSKVEDIQTRNEQIDLWVISHIHSDHIGGVINYIAAINKGLQPDLVAQWLYNPPRPDARRLLTKQTSTAASIGQGDNLTKYLNGINKYPDREYTSEMPAVTVGSLTLTLLSPGRLQLENLHTKYKLPNTPLEKIENEIVSEAKGVKKRDHHIKVDDFDLLKWKQDDNVDNGSSISFISQYNGSNILWLADAHPNVVAQSLKDLGYSITNPLSCTHVKVAHHGSSGNNSDELYSLIKCHSYIFSVNGDNKDRLPNKESLVRILKRPNRDIRVKYTFYFTYDDSILRSIFSVDTDSVFEKLNFEVQYGSGNFLAFSI</sequence>
<evidence type="ECO:0000313" key="2">
    <source>
        <dbReference type="EMBL" id="MDR6943779.1"/>
    </source>
</evidence>
<evidence type="ECO:0000313" key="3">
    <source>
        <dbReference type="Proteomes" id="UP001247620"/>
    </source>
</evidence>
<dbReference type="InterPro" id="IPR001279">
    <property type="entry name" value="Metallo-B-lactamas"/>
</dbReference>
<dbReference type="RefSeq" id="WP_310098646.1">
    <property type="nucleotide sequence ID" value="NZ_JAVDUU010000003.1"/>
</dbReference>
<organism evidence="2 3">
    <name type="scientific">Mucilaginibacter pocheonensis</name>
    <dbReference type="NCBI Taxonomy" id="398050"/>
    <lineage>
        <taxon>Bacteria</taxon>
        <taxon>Pseudomonadati</taxon>
        <taxon>Bacteroidota</taxon>
        <taxon>Sphingobacteriia</taxon>
        <taxon>Sphingobacteriales</taxon>
        <taxon>Sphingobacteriaceae</taxon>
        <taxon>Mucilaginibacter</taxon>
    </lineage>
</organism>
<evidence type="ECO:0000259" key="1">
    <source>
        <dbReference type="Pfam" id="PF00753"/>
    </source>
</evidence>
<keyword evidence="3" id="KW-1185">Reference proteome</keyword>
<dbReference type="InterPro" id="IPR052159">
    <property type="entry name" value="Competence_DNA_uptake"/>
</dbReference>
<accession>A0ABU1TEF2</accession>
<proteinExistence type="predicted"/>
<dbReference type="PANTHER" id="PTHR30619:SF1">
    <property type="entry name" value="RECOMBINATION PROTEIN 2"/>
    <property type="match status" value="1"/>
</dbReference>
<dbReference type="EMBL" id="JAVDUU010000003">
    <property type="protein sequence ID" value="MDR6943779.1"/>
    <property type="molecule type" value="Genomic_DNA"/>
</dbReference>
<comment type="caution">
    <text evidence="2">The sequence shown here is derived from an EMBL/GenBank/DDBJ whole genome shotgun (WGS) entry which is preliminary data.</text>
</comment>
<protein>
    <submittedName>
        <fullName evidence="2">Beta-lactamase superfamily II metal-dependent hydrolase</fullName>
    </submittedName>
</protein>
<gene>
    <name evidence="2" type="ORF">J2W55_003632</name>
</gene>
<dbReference type="PANTHER" id="PTHR30619">
    <property type="entry name" value="DNA INTERNALIZATION/COMPETENCE PROTEIN COMEC/REC2"/>
    <property type="match status" value="1"/>
</dbReference>
<dbReference type="GO" id="GO:0016787">
    <property type="term" value="F:hydrolase activity"/>
    <property type="evidence" value="ECO:0007669"/>
    <property type="project" value="UniProtKB-KW"/>
</dbReference>
<keyword evidence="2" id="KW-0378">Hydrolase</keyword>
<name>A0ABU1TEF2_9SPHI</name>
<feature type="domain" description="Metallo-beta-lactamase" evidence="1">
    <location>
        <begin position="27"/>
        <end position="78"/>
    </location>
</feature>
<dbReference type="Proteomes" id="UP001247620">
    <property type="component" value="Unassembled WGS sequence"/>
</dbReference>